<dbReference type="OrthoDB" id="76388at2759"/>
<evidence type="ECO:0000313" key="1">
    <source>
        <dbReference type="EMBL" id="GIL96959.1"/>
    </source>
</evidence>
<gene>
    <name evidence="1" type="ORF">Vretimale_2694</name>
</gene>
<dbReference type="CDD" id="cd09272">
    <property type="entry name" value="RNase_HI_RT_Ty1"/>
    <property type="match status" value="1"/>
</dbReference>
<sequence>MTPTGPGTRQLGVQRLVLLSFWVVRQLAGVADCSALWRSHLCSILGYLMANIQVGQLSGILRAFALEIHQSVEAEYQATLLAVREALWFRKLAWDLGLSKGPVAISLDSQGALSLGTNSITSVRSKHIDVHHHVVRERVSRGEVVLGYCSTERMVADVLTKPLGEVKFRWCREALGVVPVTDT</sequence>
<name>A0A8J4FGR9_9CHLO</name>
<accession>A0A8J4FGR9</accession>
<comment type="caution">
    <text evidence="1">The sequence shown here is derived from an EMBL/GenBank/DDBJ whole genome shotgun (WGS) entry which is preliminary data.</text>
</comment>
<reference evidence="1" key="1">
    <citation type="journal article" date="2021" name="Proc. Natl. Acad. Sci. U.S.A.">
        <title>Three genomes in the algal genus Volvox reveal the fate of a haploid sex-determining region after a transition to homothallism.</title>
        <authorList>
            <person name="Yamamoto K."/>
            <person name="Hamaji T."/>
            <person name="Kawai-Toyooka H."/>
            <person name="Matsuzaki R."/>
            <person name="Takahashi F."/>
            <person name="Nishimura Y."/>
            <person name="Kawachi M."/>
            <person name="Noguchi H."/>
            <person name="Minakuchi Y."/>
            <person name="Umen J.G."/>
            <person name="Toyoda A."/>
            <person name="Nozaki H."/>
        </authorList>
    </citation>
    <scope>NUCLEOTIDE SEQUENCE</scope>
    <source>
        <strain evidence="1">NIES-3785</strain>
    </source>
</reference>
<dbReference type="Proteomes" id="UP000722791">
    <property type="component" value="Unassembled WGS sequence"/>
</dbReference>
<proteinExistence type="predicted"/>
<dbReference type="EMBL" id="BNCQ01000004">
    <property type="protein sequence ID" value="GIL96959.1"/>
    <property type="molecule type" value="Genomic_DNA"/>
</dbReference>
<protein>
    <submittedName>
        <fullName evidence="1">Uncharacterized protein</fullName>
    </submittedName>
</protein>
<dbReference type="AlphaFoldDB" id="A0A8J4FGR9"/>
<organism evidence="1 2">
    <name type="scientific">Volvox reticuliferus</name>
    <dbReference type="NCBI Taxonomy" id="1737510"/>
    <lineage>
        <taxon>Eukaryota</taxon>
        <taxon>Viridiplantae</taxon>
        <taxon>Chlorophyta</taxon>
        <taxon>core chlorophytes</taxon>
        <taxon>Chlorophyceae</taxon>
        <taxon>CS clade</taxon>
        <taxon>Chlamydomonadales</taxon>
        <taxon>Volvocaceae</taxon>
        <taxon>Volvox</taxon>
    </lineage>
</organism>
<evidence type="ECO:0000313" key="2">
    <source>
        <dbReference type="Proteomes" id="UP000722791"/>
    </source>
</evidence>